<sequence length="95" mass="10609">MRPNPYLSIMDEFLEAMKICGKRIVRNKEKELTGALKEGSGKSGFWIEFGSPLCVANGCIAQEFFLKVFASISFGRFPKESLKLDGLPNVMALYP</sequence>
<dbReference type="Gramene" id="EOY08668">
    <property type="protein sequence ID" value="EOY08668"/>
    <property type="gene ID" value="TCM_023663"/>
</dbReference>
<keyword evidence="2" id="KW-1185">Reference proteome</keyword>
<accession>A0A061EVM5</accession>
<dbReference type="InParanoid" id="A0A061EVM5"/>
<dbReference type="AlphaFoldDB" id="A0A061EVM5"/>
<evidence type="ECO:0000313" key="2">
    <source>
        <dbReference type="Proteomes" id="UP000026915"/>
    </source>
</evidence>
<gene>
    <name evidence="1" type="ORF">TCM_023663</name>
</gene>
<evidence type="ECO:0000313" key="1">
    <source>
        <dbReference type="EMBL" id="EOY08668.1"/>
    </source>
</evidence>
<dbReference type="Proteomes" id="UP000026915">
    <property type="component" value="Chromosome 5"/>
</dbReference>
<dbReference type="HOGENOM" id="CLU_2377008_0_0_1"/>
<name>A0A061EVM5_THECC</name>
<dbReference type="EMBL" id="CM001883">
    <property type="protein sequence ID" value="EOY08668.1"/>
    <property type="molecule type" value="Genomic_DNA"/>
</dbReference>
<organism evidence="1 2">
    <name type="scientific">Theobroma cacao</name>
    <name type="common">Cacao</name>
    <name type="synonym">Cocoa</name>
    <dbReference type="NCBI Taxonomy" id="3641"/>
    <lineage>
        <taxon>Eukaryota</taxon>
        <taxon>Viridiplantae</taxon>
        <taxon>Streptophyta</taxon>
        <taxon>Embryophyta</taxon>
        <taxon>Tracheophyta</taxon>
        <taxon>Spermatophyta</taxon>
        <taxon>Magnoliopsida</taxon>
        <taxon>eudicotyledons</taxon>
        <taxon>Gunneridae</taxon>
        <taxon>Pentapetalae</taxon>
        <taxon>rosids</taxon>
        <taxon>malvids</taxon>
        <taxon>Malvales</taxon>
        <taxon>Malvaceae</taxon>
        <taxon>Byttnerioideae</taxon>
        <taxon>Theobroma</taxon>
    </lineage>
</organism>
<proteinExistence type="predicted"/>
<protein>
    <submittedName>
        <fullName evidence="1">Uncharacterized protein</fullName>
    </submittedName>
</protein>
<reference evidence="1 2" key="1">
    <citation type="journal article" date="2013" name="Genome Biol.">
        <title>The genome sequence of the most widely cultivated cacao type and its use to identify candidate genes regulating pod color.</title>
        <authorList>
            <person name="Motamayor J.C."/>
            <person name="Mockaitis K."/>
            <person name="Schmutz J."/>
            <person name="Haiminen N."/>
            <person name="Iii D.L."/>
            <person name="Cornejo O."/>
            <person name="Findley S.D."/>
            <person name="Zheng P."/>
            <person name="Utro F."/>
            <person name="Royaert S."/>
            <person name="Saski C."/>
            <person name="Jenkins J."/>
            <person name="Podicheti R."/>
            <person name="Zhao M."/>
            <person name="Scheffler B.E."/>
            <person name="Stack J.C."/>
            <person name="Feltus F.A."/>
            <person name="Mustiga G.M."/>
            <person name="Amores F."/>
            <person name="Phillips W."/>
            <person name="Marelli J.P."/>
            <person name="May G.D."/>
            <person name="Shapiro H."/>
            <person name="Ma J."/>
            <person name="Bustamante C.D."/>
            <person name="Schnell R.J."/>
            <person name="Main D."/>
            <person name="Gilbert D."/>
            <person name="Parida L."/>
            <person name="Kuhn D.N."/>
        </authorList>
    </citation>
    <scope>NUCLEOTIDE SEQUENCE [LARGE SCALE GENOMIC DNA]</scope>
    <source>
        <strain evidence="2">cv. Matina 1-6</strain>
    </source>
</reference>